<reference evidence="3 4" key="1">
    <citation type="submission" date="2019-06" db="EMBL/GenBank/DDBJ databases">
        <title>A complete genome sequence for Luteibacter pinisoli MAH-14.</title>
        <authorList>
            <person name="Baltrus D.A."/>
        </authorList>
    </citation>
    <scope>NUCLEOTIDE SEQUENCE [LARGE SCALE GENOMIC DNA]</scope>
    <source>
        <strain evidence="3 4">MAH-14</strain>
    </source>
</reference>
<evidence type="ECO:0000313" key="3">
    <source>
        <dbReference type="EMBL" id="QDE39647.1"/>
    </source>
</evidence>
<dbReference type="Gene3D" id="3.40.1350.10">
    <property type="match status" value="1"/>
</dbReference>
<keyword evidence="1" id="KW-0812">Transmembrane</keyword>
<dbReference type="OrthoDB" id="5782056at2"/>
<dbReference type="PANTHER" id="PTHR30015">
    <property type="entry name" value="MRR RESTRICTION SYSTEM PROTEIN"/>
    <property type="match status" value="1"/>
</dbReference>
<accession>A0A4Y5Z3E7</accession>
<dbReference type="InterPro" id="IPR007560">
    <property type="entry name" value="Restrct_endonuc_IV_Mrr"/>
</dbReference>
<dbReference type="GO" id="GO:0015666">
    <property type="term" value="F:restriction endodeoxyribonuclease activity"/>
    <property type="evidence" value="ECO:0007669"/>
    <property type="project" value="TreeGrafter"/>
</dbReference>
<keyword evidence="3" id="KW-0540">Nuclease</keyword>
<dbReference type="InterPro" id="IPR011335">
    <property type="entry name" value="Restrct_endonuc-II-like"/>
</dbReference>
<feature type="domain" description="Restriction endonuclease type IV Mrr" evidence="2">
    <location>
        <begin position="37"/>
        <end position="151"/>
    </location>
</feature>
<dbReference type="AlphaFoldDB" id="A0A4Y5Z3E7"/>
<proteinExistence type="predicted"/>
<keyword evidence="1" id="KW-0472">Membrane</keyword>
<dbReference type="GO" id="GO:0003677">
    <property type="term" value="F:DNA binding"/>
    <property type="evidence" value="ECO:0007669"/>
    <property type="project" value="InterPro"/>
</dbReference>
<dbReference type="GO" id="GO:0009307">
    <property type="term" value="P:DNA restriction-modification system"/>
    <property type="evidence" value="ECO:0007669"/>
    <property type="project" value="InterPro"/>
</dbReference>
<dbReference type="KEGG" id="lpy:FIV34_10755"/>
<dbReference type="PANTHER" id="PTHR30015:SF7">
    <property type="entry name" value="TYPE IV METHYL-DIRECTED RESTRICTION ENZYME ECOKMRR"/>
    <property type="match status" value="1"/>
</dbReference>
<dbReference type="Proteomes" id="UP000316093">
    <property type="component" value="Chromosome"/>
</dbReference>
<dbReference type="InterPro" id="IPR011856">
    <property type="entry name" value="tRNA_endonuc-like_dom_sf"/>
</dbReference>
<dbReference type="Pfam" id="PF04471">
    <property type="entry name" value="Mrr_cat"/>
    <property type="match status" value="1"/>
</dbReference>
<protein>
    <submittedName>
        <fullName evidence="3">Restriction endonuclease</fullName>
    </submittedName>
</protein>
<organism evidence="3 4">
    <name type="scientific">Luteibacter pinisoli</name>
    <dbReference type="NCBI Taxonomy" id="2589080"/>
    <lineage>
        <taxon>Bacteria</taxon>
        <taxon>Pseudomonadati</taxon>
        <taxon>Pseudomonadota</taxon>
        <taxon>Gammaproteobacteria</taxon>
        <taxon>Lysobacterales</taxon>
        <taxon>Rhodanobacteraceae</taxon>
        <taxon>Luteibacter</taxon>
    </lineage>
</organism>
<dbReference type="EMBL" id="CP041046">
    <property type="protein sequence ID" value="QDE39647.1"/>
    <property type="molecule type" value="Genomic_DNA"/>
</dbReference>
<dbReference type="InterPro" id="IPR052906">
    <property type="entry name" value="Type_IV_Methyl-Rstrct_Enzyme"/>
</dbReference>
<evidence type="ECO:0000313" key="4">
    <source>
        <dbReference type="Proteomes" id="UP000316093"/>
    </source>
</evidence>
<sequence>MLLQRRKAPQGLHARYRGCHLNRYAKRVRERWDDALSRVGWEEFERRIGEYYASQGYRVEHTGTGSGFGKTDGGVELKLFKDTAYIVVQCKHWNAQQVPHNPVHELIGVMHTQGANGAILVTSGEFTRAALDSAARFPGITLIDGPTIRGMIGPIEEPLLQPPVLAPMPYRELASYSRRRDAVLFGVAIVATVASLLVYTHLIRTATLPSTKKGSHVTAPVVAP</sequence>
<keyword evidence="3" id="KW-0255">Endonuclease</keyword>
<gene>
    <name evidence="3" type="ORF">FIV34_10755</name>
</gene>
<evidence type="ECO:0000259" key="2">
    <source>
        <dbReference type="Pfam" id="PF04471"/>
    </source>
</evidence>
<evidence type="ECO:0000256" key="1">
    <source>
        <dbReference type="SAM" id="Phobius"/>
    </source>
</evidence>
<name>A0A4Y5Z3E7_9GAMM</name>
<dbReference type="SUPFAM" id="SSF52980">
    <property type="entry name" value="Restriction endonuclease-like"/>
    <property type="match status" value="1"/>
</dbReference>
<keyword evidence="1" id="KW-1133">Transmembrane helix</keyword>
<keyword evidence="3" id="KW-0378">Hydrolase</keyword>
<feature type="transmembrane region" description="Helical" evidence="1">
    <location>
        <begin position="182"/>
        <end position="202"/>
    </location>
</feature>
<keyword evidence="4" id="KW-1185">Reference proteome</keyword>